<proteinExistence type="predicted"/>
<dbReference type="KEGG" id="nsh:GXM_04459"/>
<keyword evidence="2" id="KW-1185">Reference proteome</keyword>
<evidence type="ECO:0000313" key="2">
    <source>
        <dbReference type="Proteomes" id="UP000326678"/>
    </source>
</evidence>
<dbReference type="EMBL" id="CP045226">
    <property type="protein sequence ID" value="QFS46978.1"/>
    <property type="molecule type" value="Genomic_DNA"/>
</dbReference>
<evidence type="ECO:0000313" key="1">
    <source>
        <dbReference type="EMBL" id="QFS46978.1"/>
    </source>
</evidence>
<gene>
    <name evidence="1" type="ORF">GXM_04459</name>
</gene>
<dbReference type="Proteomes" id="UP000326678">
    <property type="component" value="Chromosome Gxm1"/>
</dbReference>
<sequence length="58" mass="6529">MGNCMKPFYKTLITLGAIAGEHPNFAKIPNDYKSQLEELIKYSGGRNNDSRQKSSRPI</sequence>
<accession>A0A5P8W2M1</accession>
<organism evidence="1 2">
    <name type="scientific">Nostoc sphaeroides CCNUC1</name>
    <dbReference type="NCBI Taxonomy" id="2653204"/>
    <lineage>
        <taxon>Bacteria</taxon>
        <taxon>Bacillati</taxon>
        <taxon>Cyanobacteriota</taxon>
        <taxon>Cyanophyceae</taxon>
        <taxon>Nostocales</taxon>
        <taxon>Nostocaceae</taxon>
        <taxon>Nostoc</taxon>
    </lineage>
</organism>
<name>A0A5P8W2M1_9NOSO</name>
<protein>
    <submittedName>
        <fullName evidence="1">Uncharacterized protein</fullName>
    </submittedName>
</protein>
<reference evidence="1 2" key="1">
    <citation type="submission" date="2019-10" db="EMBL/GenBank/DDBJ databases">
        <title>Genomic and transcriptomic insights into the perfect genentic adaptation of a filamentous nitrogen-fixing cyanobacterium to rice fields.</title>
        <authorList>
            <person name="Chen Z."/>
        </authorList>
    </citation>
    <scope>NUCLEOTIDE SEQUENCE [LARGE SCALE GENOMIC DNA]</scope>
    <source>
        <strain evidence="1">CCNUC1</strain>
    </source>
</reference>
<dbReference type="AlphaFoldDB" id="A0A5P8W2M1"/>